<feature type="compositionally biased region" description="Polar residues" evidence="1">
    <location>
        <begin position="121"/>
        <end position="142"/>
    </location>
</feature>
<dbReference type="AlphaFoldDB" id="A0AAD8F7E5"/>
<name>A0AAD8F7E5_BIOPF</name>
<accession>A0AAD8F7E5</accession>
<feature type="region of interest" description="Disordered" evidence="1">
    <location>
        <begin position="407"/>
        <end position="429"/>
    </location>
</feature>
<reference evidence="2" key="2">
    <citation type="submission" date="2023-04" db="EMBL/GenBank/DDBJ databases">
        <authorList>
            <person name="Bu L."/>
            <person name="Lu L."/>
            <person name="Laidemitt M.R."/>
            <person name="Zhang S.M."/>
            <person name="Mutuku M."/>
            <person name="Mkoji G."/>
            <person name="Steinauer M."/>
            <person name="Loker E.S."/>
        </authorList>
    </citation>
    <scope>NUCLEOTIDE SEQUENCE</scope>
    <source>
        <strain evidence="2">KasaAsao</strain>
        <tissue evidence="2">Whole Snail</tissue>
    </source>
</reference>
<gene>
    <name evidence="2" type="ORF">Bpfe_016586</name>
</gene>
<proteinExistence type="predicted"/>
<organism evidence="2 3">
    <name type="scientific">Biomphalaria pfeifferi</name>
    <name type="common">Bloodfluke planorb</name>
    <name type="synonym">Freshwater snail</name>
    <dbReference type="NCBI Taxonomy" id="112525"/>
    <lineage>
        <taxon>Eukaryota</taxon>
        <taxon>Metazoa</taxon>
        <taxon>Spiralia</taxon>
        <taxon>Lophotrochozoa</taxon>
        <taxon>Mollusca</taxon>
        <taxon>Gastropoda</taxon>
        <taxon>Heterobranchia</taxon>
        <taxon>Euthyneura</taxon>
        <taxon>Panpulmonata</taxon>
        <taxon>Hygrophila</taxon>
        <taxon>Lymnaeoidea</taxon>
        <taxon>Planorbidae</taxon>
        <taxon>Biomphalaria</taxon>
    </lineage>
</organism>
<evidence type="ECO:0000313" key="3">
    <source>
        <dbReference type="Proteomes" id="UP001233172"/>
    </source>
</evidence>
<feature type="region of interest" description="Disordered" evidence="1">
    <location>
        <begin position="121"/>
        <end position="147"/>
    </location>
</feature>
<evidence type="ECO:0000313" key="2">
    <source>
        <dbReference type="EMBL" id="KAK0054095.1"/>
    </source>
</evidence>
<evidence type="ECO:0000256" key="1">
    <source>
        <dbReference type="SAM" id="MobiDB-lite"/>
    </source>
</evidence>
<keyword evidence="3" id="KW-1185">Reference proteome</keyword>
<dbReference type="Proteomes" id="UP001233172">
    <property type="component" value="Unassembled WGS sequence"/>
</dbReference>
<comment type="caution">
    <text evidence="2">The sequence shown here is derived from an EMBL/GenBank/DDBJ whole genome shotgun (WGS) entry which is preliminary data.</text>
</comment>
<feature type="region of interest" description="Disordered" evidence="1">
    <location>
        <begin position="1"/>
        <end position="31"/>
    </location>
</feature>
<reference evidence="2" key="1">
    <citation type="journal article" date="2023" name="PLoS Negl. Trop. Dis.">
        <title>A genome sequence for Biomphalaria pfeifferi, the major vector snail for the human-infecting parasite Schistosoma mansoni.</title>
        <authorList>
            <person name="Bu L."/>
            <person name="Lu L."/>
            <person name="Laidemitt M.R."/>
            <person name="Zhang S.M."/>
            <person name="Mutuku M."/>
            <person name="Mkoji G."/>
            <person name="Steinauer M."/>
            <person name="Loker E.S."/>
        </authorList>
    </citation>
    <scope>NUCLEOTIDE SEQUENCE</scope>
    <source>
        <strain evidence="2">KasaAsao</strain>
    </source>
</reference>
<protein>
    <submittedName>
        <fullName evidence="2">Uncharacterized protein</fullName>
    </submittedName>
</protein>
<dbReference type="EMBL" id="JASAOG010000081">
    <property type="protein sequence ID" value="KAK0054095.1"/>
    <property type="molecule type" value="Genomic_DNA"/>
</dbReference>
<sequence length="449" mass="50071">MQPSRTPTLDPMGGSEQSESDDNGQGPHIVSAPLDLSLTQPYDMASSRQGWSLTAVASPPNSSNNFTSPIHWIHNLPPLALHSGNSSSSISAAQNISNQSQVTHDVTHEVTDEVTHEVTEQPVNIGNPENFQNGVQNSGSKPESNKDIDDKGFYQEYDENMNIISFLNNNASCTPEYQQDQNEIYQDRDLSQIHFDRCLTLQRSSDSFDDTCIGTSKILIGCESPKVVTSSSHCDNVFVTWQQNHRDVSNFTFSCLAPPIWTSLAVRDNVSMVTSIVHPVPRVPVIRNDITINPDNMFEPIRDRSSEDLRGSSRCRSRSSEDAFSFESRRTSVDLSARSSALDYCDECRLLDASDEDELVDVGLCPSCHYRYSPMLSDLESFLNMLPSFGDRMDSPLIEDLMQHQDYTGGERQRETIRPSNPVAESLRHGGSEHFLPLDIDYVLQDAVL</sequence>